<dbReference type="CDD" id="cd00038">
    <property type="entry name" value="CAP_ED"/>
    <property type="match status" value="1"/>
</dbReference>
<protein>
    <submittedName>
        <fullName evidence="5">Transcriptional regulator, Crp/Fnr family</fullName>
    </submittedName>
</protein>
<dbReference type="SUPFAM" id="SSF46785">
    <property type="entry name" value="Winged helix' DNA-binding domain"/>
    <property type="match status" value="1"/>
</dbReference>
<dbReference type="STRING" id="1547922.ISF6_1659"/>
<dbReference type="SMART" id="SM00100">
    <property type="entry name" value="cNMP"/>
    <property type="match status" value="1"/>
</dbReference>
<evidence type="ECO:0000256" key="2">
    <source>
        <dbReference type="ARBA" id="ARBA00023125"/>
    </source>
</evidence>
<keyword evidence="2" id="KW-0238">DNA-binding</keyword>
<keyword evidence="1" id="KW-0805">Transcription regulation</keyword>
<dbReference type="InterPro" id="IPR000595">
    <property type="entry name" value="cNMP-bd_dom"/>
</dbReference>
<evidence type="ECO:0000256" key="1">
    <source>
        <dbReference type="ARBA" id="ARBA00023015"/>
    </source>
</evidence>
<dbReference type="InterPro" id="IPR012318">
    <property type="entry name" value="HTH_CRP"/>
</dbReference>
<evidence type="ECO:0000313" key="6">
    <source>
        <dbReference type="Proteomes" id="UP000037660"/>
    </source>
</evidence>
<feature type="domain" description="Cyclic nucleotide-binding" evidence="4">
    <location>
        <begin position="28"/>
        <end position="102"/>
    </location>
</feature>
<dbReference type="PROSITE" id="PS50042">
    <property type="entry name" value="CNMP_BINDING_3"/>
    <property type="match status" value="1"/>
</dbReference>
<reference evidence="6" key="1">
    <citation type="submission" date="2015-07" db="EMBL/GenBank/DDBJ databases">
        <title>Discovery of a poly(ethylene terephthalate assimilation.</title>
        <authorList>
            <person name="Yoshida S."/>
            <person name="Hiraga K."/>
            <person name="Takehana T."/>
            <person name="Taniguchi I."/>
            <person name="Yamaji H."/>
            <person name="Maeda Y."/>
            <person name="Toyohara K."/>
            <person name="Miyamoto K."/>
            <person name="Kimura Y."/>
            <person name="Oda K."/>
        </authorList>
    </citation>
    <scope>NUCLEOTIDE SEQUENCE [LARGE SCALE GENOMIC DNA]</scope>
    <source>
        <strain evidence="6">NBRC 110686 / TISTR 2288 / 201-F6</strain>
    </source>
</reference>
<dbReference type="PANTHER" id="PTHR24567">
    <property type="entry name" value="CRP FAMILY TRANSCRIPTIONAL REGULATORY PROTEIN"/>
    <property type="match status" value="1"/>
</dbReference>
<proteinExistence type="predicted"/>
<dbReference type="InterPro" id="IPR014710">
    <property type="entry name" value="RmlC-like_jellyroll"/>
</dbReference>
<name>A0A0K8NTY6_PISS1</name>
<evidence type="ECO:0000259" key="4">
    <source>
        <dbReference type="PROSITE" id="PS50042"/>
    </source>
</evidence>
<dbReference type="GO" id="GO:0005829">
    <property type="term" value="C:cytosol"/>
    <property type="evidence" value="ECO:0007669"/>
    <property type="project" value="TreeGrafter"/>
</dbReference>
<dbReference type="Pfam" id="PF13545">
    <property type="entry name" value="HTH_Crp_2"/>
    <property type="match status" value="1"/>
</dbReference>
<dbReference type="Proteomes" id="UP000037660">
    <property type="component" value="Unassembled WGS sequence"/>
</dbReference>
<evidence type="ECO:0000313" key="5">
    <source>
        <dbReference type="EMBL" id="GAP33881.1"/>
    </source>
</evidence>
<evidence type="ECO:0000256" key="3">
    <source>
        <dbReference type="ARBA" id="ARBA00023163"/>
    </source>
</evidence>
<keyword evidence="6" id="KW-1185">Reference proteome</keyword>
<organism evidence="5 6">
    <name type="scientific">Piscinibacter sakaiensis</name>
    <name type="common">Ideonella sakaiensis</name>
    <dbReference type="NCBI Taxonomy" id="1547922"/>
    <lineage>
        <taxon>Bacteria</taxon>
        <taxon>Pseudomonadati</taxon>
        <taxon>Pseudomonadota</taxon>
        <taxon>Betaproteobacteria</taxon>
        <taxon>Burkholderiales</taxon>
        <taxon>Sphaerotilaceae</taxon>
        <taxon>Piscinibacter</taxon>
    </lineage>
</organism>
<dbReference type="Pfam" id="PF00027">
    <property type="entry name" value="cNMP_binding"/>
    <property type="match status" value="1"/>
</dbReference>
<reference evidence="5 6" key="2">
    <citation type="journal article" date="2016" name="Science">
        <title>A bacterium that degrades and assimilates poly(ethylene terephthalate).</title>
        <authorList>
            <person name="Yoshida S."/>
            <person name="Hiraga K."/>
            <person name="Takehana T."/>
            <person name="Taniguchi I."/>
            <person name="Yamaji H."/>
            <person name="Maeda Y."/>
            <person name="Toyohara K."/>
            <person name="Miyamoto K."/>
            <person name="Kimura Y."/>
            <person name="Oda K."/>
        </authorList>
    </citation>
    <scope>NUCLEOTIDE SEQUENCE [LARGE SCALE GENOMIC DNA]</scope>
    <source>
        <strain evidence="6">NBRC 110686 / TISTR 2288 / 201-F6</strain>
    </source>
</reference>
<dbReference type="InterPro" id="IPR018490">
    <property type="entry name" value="cNMP-bd_dom_sf"/>
</dbReference>
<accession>A0A0K8NTY6</accession>
<keyword evidence="3" id="KW-0804">Transcription</keyword>
<dbReference type="InterPro" id="IPR050397">
    <property type="entry name" value="Env_Response_Regulators"/>
</dbReference>
<sequence length="241" mass="26263">MRLPLYLVDAAHPQARVCAGCEVRSGALFGALDPAGLERIHAHIAAPALAAGARLYGRGEAGGAVYTVRAGIVRFERVTEGGQRRILRLASRGDLIGQEALLGRAYSDDAVACTEVELCRIPPGLVEQLGDHAAPLRRELMLRWQRALDEAEGWATDLAAGSARRRMLKLLELLGRHADIDGSVWLPRRDEIGDMLDMTIETASRQVSRLRREAILELLPNGRRARVDAARLQAALAQEDA</sequence>
<comment type="caution">
    <text evidence="5">The sequence shown here is derived from an EMBL/GenBank/DDBJ whole genome shotgun (WGS) entry which is preliminary data.</text>
</comment>
<dbReference type="RefSeq" id="WP_054018046.1">
    <property type="nucleotide sequence ID" value="NZ_BBYR01000003.1"/>
</dbReference>
<dbReference type="PANTHER" id="PTHR24567:SF75">
    <property type="entry name" value="FUMARATE AND NITRATE REDUCTION REGULATORY PROTEIN"/>
    <property type="match status" value="1"/>
</dbReference>
<dbReference type="SUPFAM" id="SSF51206">
    <property type="entry name" value="cAMP-binding domain-like"/>
    <property type="match status" value="1"/>
</dbReference>
<dbReference type="Gene3D" id="2.60.120.10">
    <property type="entry name" value="Jelly Rolls"/>
    <property type="match status" value="1"/>
</dbReference>
<dbReference type="InterPro" id="IPR036390">
    <property type="entry name" value="WH_DNA-bd_sf"/>
</dbReference>
<dbReference type="InterPro" id="IPR036388">
    <property type="entry name" value="WH-like_DNA-bd_sf"/>
</dbReference>
<dbReference type="GO" id="GO:0003700">
    <property type="term" value="F:DNA-binding transcription factor activity"/>
    <property type="evidence" value="ECO:0007669"/>
    <property type="project" value="TreeGrafter"/>
</dbReference>
<gene>
    <name evidence="5" type="ORF">ISF6_1659</name>
</gene>
<dbReference type="AlphaFoldDB" id="A0A0K8NTY6"/>
<dbReference type="Gene3D" id="1.10.10.10">
    <property type="entry name" value="Winged helix-like DNA-binding domain superfamily/Winged helix DNA-binding domain"/>
    <property type="match status" value="1"/>
</dbReference>
<dbReference type="EMBL" id="BBYR01000003">
    <property type="protein sequence ID" value="GAP33881.1"/>
    <property type="molecule type" value="Genomic_DNA"/>
</dbReference>